<dbReference type="HAMAP" id="MF_01448">
    <property type="entry name" value="UPF0473"/>
    <property type="match status" value="1"/>
</dbReference>
<evidence type="ECO:0000313" key="2">
    <source>
        <dbReference type="EMBL" id="PNT99287.1"/>
    </source>
</evidence>
<comment type="caution">
    <text evidence="2">The sequence shown here is derived from an EMBL/GenBank/DDBJ whole genome shotgun (WGS) entry which is preliminary data.</text>
</comment>
<protein>
    <recommendedName>
        <fullName evidence="1">UPF0473 protein CDQ84_08720</fullName>
    </recommendedName>
</protein>
<dbReference type="RefSeq" id="WP_103081356.1">
    <property type="nucleotide sequence ID" value="NZ_CP021850.1"/>
</dbReference>
<dbReference type="Proteomes" id="UP000236151">
    <property type="component" value="Unassembled WGS sequence"/>
</dbReference>
<dbReference type="KEGG" id="cthd:CDO33_15025"/>
<comment type="similarity">
    <text evidence="1">Belongs to the UPF0473 family.</text>
</comment>
<sequence>MSEERDDLVVLIDEDGNEVEFEHLDTIEMDEKEYVVLLPVDQEENDEEDIEEVVILRIEHNEDGEDSFASVEDEEELQAVFEEFKLRMEDEFDFDDDQDDDE</sequence>
<name>A0A2K2FEZ1_9CLOT</name>
<proteinExistence type="inferred from homology"/>
<organism evidence="2 3">
    <name type="scientific">Clostridium thermosuccinogenes</name>
    <dbReference type="NCBI Taxonomy" id="84032"/>
    <lineage>
        <taxon>Bacteria</taxon>
        <taxon>Bacillati</taxon>
        <taxon>Bacillota</taxon>
        <taxon>Clostridia</taxon>
        <taxon>Eubacteriales</taxon>
        <taxon>Clostridiaceae</taxon>
        <taxon>Clostridium</taxon>
    </lineage>
</organism>
<gene>
    <name evidence="2" type="ORF">CDQ84_08720</name>
</gene>
<dbReference type="InterPro" id="IPR009711">
    <property type="entry name" value="UPF0473"/>
</dbReference>
<accession>A0A2K2FEZ1</accession>
<dbReference type="EMBL" id="NIOJ01000019">
    <property type="protein sequence ID" value="PNT99287.1"/>
    <property type="molecule type" value="Genomic_DNA"/>
</dbReference>
<dbReference type="AlphaFoldDB" id="A0A2K2FEZ1"/>
<evidence type="ECO:0000256" key="1">
    <source>
        <dbReference type="HAMAP-Rule" id="MF_01448"/>
    </source>
</evidence>
<evidence type="ECO:0000313" key="3">
    <source>
        <dbReference type="Proteomes" id="UP000236151"/>
    </source>
</evidence>
<keyword evidence="3" id="KW-1185">Reference proteome</keyword>
<dbReference type="OrthoDB" id="9796509at2"/>
<dbReference type="Pfam" id="PF06949">
    <property type="entry name" value="DUF1292"/>
    <property type="match status" value="1"/>
</dbReference>
<reference evidence="3" key="1">
    <citation type="submission" date="2017-06" db="EMBL/GenBank/DDBJ databases">
        <title>Investigating the central metabolism of Clostridium thermosuccinogenes.</title>
        <authorList>
            <person name="Koendjbiharie J.G."/>
            <person name="Van Kranenburg R."/>
            <person name="Vriesendorp B."/>
        </authorList>
    </citation>
    <scope>NUCLEOTIDE SEQUENCE [LARGE SCALE GENOMIC DNA]</scope>
    <source>
        <strain evidence="3">DSM 5806</strain>
    </source>
</reference>